<accession>A0A1G2NCQ3</accession>
<dbReference type="InterPro" id="IPR035980">
    <property type="entry name" value="Ribosomal_bS6_sf"/>
</dbReference>
<feature type="region of interest" description="Disordered" evidence="4">
    <location>
        <begin position="133"/>
        <end position="173"/>
    </location>
</feature>
<dbReference type="SUPFAM" id="SSF54995">
    <property type="entry name" value="Ribosomal protein S6"/>
    <property type="match status" value="1"/>
</dbReference>
<dbReference type="Gene3D" id="3.30.70.60">
    <property type="match status" value="1"/>
</dbReference>
<evidence type="ECO:0000313" key="6">
    <source>
        <dbReference type="Proteomes" id="UP000176221"/>
    </source>
</evidence>
<dbReference type="GO" id="GO:0006412">
    <property type="term" value="P:translation"/>
    <property type="evidence" value="ECO:0007669"/>
    <property type="project" value="InterPro"/>
</dbReference>
<dbReference type="AlphaFoldDB" id="A0A1G2NCQ3"/>
<organism evidence="5 6">
    <name type="scientific">Candidatus Taylorbacteria bacterium RIFCSPLOWO2_01_FULL_45_15b</name>
    <dbReference type="NCBI Taxonomy" id="1802319"/>
    <lineage>
        <taxon>Bacteria</taxon>
        <taxon>Candidatus Tayloriibacteriota</taxon>
    </lineage>
</organism>
<feature type="compositionally biased region" description="Basic and acidic residues" evidence="4">
    <location>
        <begin position="162"/>
        <end position="173"/>
    </location>
</feature>
<proteinExistence type="inferred from homology"/>
<evidence type="ECO:0000256" key="3">
    <source>
        <dbReference type="ARBA" id="ARBA00035520"/>
    </source>
</evidence>
<dbReference type="Pfam" id="PF01250">
    <property type="entry name" value="Ribosomal_S6"/>
    <property type="match status" value="1"/>
</dbReference>
<dbReference type="GO" id="GO:0019843">
    <property type="term" value="F:rRNA binding"/>
    <property type="evidence" value="ECO:0007669"/>
    <property type="project" value="InterPro"/>
</dbReference>
<protein>
    <recommendedName>
        <fullName evidence="2">Small ribosomal subunit protein bS6</fullName>
    </recommendedName>
    <alternativeName>
        <fullName evidence="3">30S ribosomal protein S6</fullName>
    </alternativeName>
</protein>
<name>A0A1G2NCQ3_9BACT</name>
<dbReference type="EMBL" id="MHRX01000021">
    <property type="protein sequence ID" value="OHA33860.1"/>
    <property type="molecule type" value="Genomic_DNA"/>
</dbReference>
<evidence type="ECO:0000256" key="4">
    <source>
        <dbReference type="SAM" id="MobiDB-lite"/>
    </source>
</evidence>
<comment type="caution">
    <text evidence="5">The sequence shown here is derived from an EMBL/GenBank/DDBJ whole genome shotgun (WGS) entry which is preliminary data.</text>
</comment>
<sequence length="173" mass="19751">MLGWDVSKFERIKGKVLNEIIDMNTEEKNIYELGYHLIGTLSEEDAQKEADELREAVLAMGAEMIAEDSPKLRPLAYAITKKREGKNTKYTSAYFGWIKFELAISAASSVKKIFDDNQKVLRFLLSKTVRESTLMQQRPVRRPDSPEVRRKEESSGPVNPEEIDKKIDALVAE</sequence>
<dbReference type="InterPro" id="IPR000529">
    <property type="entry name" value="Ribosomal_bS6"/>
</dbReference>
<feature type="compositionally biased region" description="Basic and acidic residues" evidence="4">
    <location>
        <begin position="141"/>
        <end position="154"/>
    </location>
</feature>
<dbReference type="STRING" id="1802319.A2928_00005"/>
<evidence type="ECO:0000313" key="5">
    <source>
        <dbReference type="EMBL" id="OHA33860.1"/>
    </source>
</evidence>
<gene>
    <name evidence="5" type="ORF">A2928_00005</name>
</gene>
<evidence type="ECO:0000256" key="1">
    <source>
        <dbReference type="ARBA" id="ARBA00009512"/>
    </source>
</evidence>
<reference evidence="5 6" key="1">
    <citation type="journal article" date="2016" name="Nat. Commun.">
        <title>Thousands of microbial genomes shed light on interconnected biogeochemical processes in an aquifer system.</title>
        <authorList>
            <person name="Anantharaman K."/>
            <person name="Brown C.T."/>
            <person name="Hug L.A."/>
            <person name="Sharon I."/>
            <person name="Castelle C.J."/>
            <person name="Probst A.J."/>
            <person name="Thomas B.C."/>
            <person name="Singh A."/>
            <person name="Wilkins M.J."/>
            <person name="Karaoz U."/>
            <person name="Brodie E.L."/>
            <person name="Williams K.H."/>
            <person name="Hubbard S.S."/>
            <person name="Banfield J.F."/>
        </authorList>
    </citation>
    <scope>NUCLEOTIDE SEQUENCE [LARGE SCALE GENOMIC DNA]</scope>
</reference>
<evidence type="ECO:0000256" key="2">
    <source>
        <dbReference type="ARBA" id="ARBA00035294"/>
    </source>
</evidence>
<dbReference type="GO" id="GO:0003735">
    <property type="term" value="F:structural constituent of ribosome"/>
    <property type="evidence" value="ECO:0007669"/>
    <property type="project" value="InterPro"/>
</dbReference>
<dbReference type="Proteomes" id="UP000176221">
    <property type="component" value="Unassembled WGS sequence"/>
</dbReference>
<dbReference type="GO" id="GO:0005840">
    <property type="term" value="C:ribosome"/>
    <property type="evidence" value="ECO:0007669"/>
    <property type="project" value="InterPro"/>
</dbReference>
<dbReference type="InterPro" id="IPR014717">
    <property type="entry name" value="Transl_elong_EF1B/ribsomal_bS6"/>
</dbReference>
<comment type="similarity">
    <text evidence="1">Belongs to the bacterial ribosomal protein bS6 family.</text>
</comment>